<evidence type="ECO:0000313" key="7">
    <source>
        <dbReference type="Proteomes" id="UP001056079"/>
    </source>
</evidence>
<comment type="cofactor">
    <cofactor evidence="1">
        <name>Fe(2+)</name>
        <dbReference type="ChEBI" id="CHEBI:29033"/>
    </cofactor>
</comment>
<proteinExistence type="predicted"/>
<name>A0ABY4UW92_STRFL</name>
<protein>
    <submittedName>
        <fullName evidence="6">TauD/TfdA family dioxygenase</fullName>
    </submittedName>
</protein>
<keyword evidence="3" id="KW-0408">Iron</keyword>
<dbReference type="GO" id="GO:0051213">
    <property type="term" value="F:dioxygenase activity"/>
    <property type="evidence" value="ECO:0007669"/>
    <property type="project" value="UniProtKB-KW"/>
</dbReference>
<sequence length="341" mass="38157">MTHILKEPVTGPSAWRRADVEDSSQWTYILDEKMRKEILESAEKIAANGDDVWSLSRTSVPLSRSADLFARCVDELENGRGLAMVRGVPIEGLSLEEAHTVFGVVGLHLGKAVPQNGRGDRVVSIKDHGIGRLNSKTVRGYQTNEALPFHSDAPDIAALLCLQQAQQGGEFYVASAMQIYNTLLEEAPELLGLYYAGIFYDYRGEEPPGEPPAYKNAIFGYHNNQLTCRYFLRQFADSAPAKLGFFQSEAEKLALDTFEEIAAREENYVSMRLAPGDMQLVDDNITVHRRAAYSDEADGATDTTRHLLRLWINVENGREFPQFVSTHRWGMKRAATVQQKD</sequence>
<evidence type="ECO:0000256" key="3">
    <source>
        <dbReference type="ARBA" id="ARBA00023004"/>
    </source>
</evidence>
<dbReference type="Gene3D" id="3.60.130.10">
    <property type="entry name" value="Clavaminate synthase-like"/>
    <property type="match status" value="1"/>
</dbReference>
<dbReference type="InterPro" id="IPR042098">
    <property type="entry name" value="TauD-like_sf"/>
</dbReference>
<dbReference type="PANTHER" id="PTHR10696">
    <property type="entry name" value="GAMMA-BUTYROBETAINE HYDROXYLASE-RELATED"/>
    <property type="match status" value="1"/>
</dbReference>
<evidence type="ECO:0000259" key="5">
    <source>
        <dbReference type="Pfam" id="PF02668"/>
    </source>
</evidence>
<dbReference type="RefSeq" id="WP_006125795.1">
    <property type="nucleotide sequence ID" value="NZ_CP098609.1"/>
</dbReference>
<dbReference type="InterPro" id="IPR003819">
    <property type="entry name" value="TauD/TfdA-like"/>
</dbReference>
<evidence type="ECO:0000256" key="4">
    <source>
        <dbReference type="ARBA" id="ARBA00023194"/>
    </source>
</evidence>
<keyword evidence="2" id="KW-0560">Oxidoreductase</keyword>
<dbReference type="SUPFAM" id="SSF51197">
    <property type="entry name" value="Clavaminate synthase-like"/>
    <property type="match status" value="1"/>
</dbReference>
<evidence type="ECO:0000313" key="6">
    <source>
        <dbReference type="EMBL" id="USC48616.1"/>
    </source>
</evidence>
<feature type="domain" description="TauD/TfdA-like" evidence="5">
    <location>
        <begin position="62"/>
        <end position="311"/>
    </location>
</feature>
<dbReference type="EMBL" id="CP098609">
    <property type="protein sequence ID" value="USC48616.1"/>
    <property type="molecule type" value="Genomic_DNA"/>
</dbReference>
<keyword evidence="6" id="KW-0223">Dioxygenase</keyword>
<reference evidence="6" key="1">
    <citation type="submission" date="2021-08" db="EMBL/GenBank/DDBJ databases">
        <title>DNA methylation of m4C regulates biosynthesis of daptomycin in Streptomyces roseosporus L30.</title>
        <authorList>
            <person name="Fang J.-L."/>
        </authorList>
    </citation>
    <scope>NUCLEOTIDE SEQUENCE</scope>
    <source>
        <strain evidence="6">L30</strain>
    </source>
</reference>
<gene>
    <name evidence="6" type="ORF">K7395_18710</name>
</gene>
<dbReference type="Proteomes" id="UP001056079">
    <property type="component" value="Chromosome"/>
</dbReference>
<dbReference type="PANTHER" id="PTHR10696:SF56">
    <property type="entry name" value="TAUD_TFDA-LIKE DOMAIN-CONTAINING PROTEIN"/>
    <property type="match status" value="1"/>
</dbReference>
<evidence type="ECO:0000256" key="2">
    <source>
        <dbReference type="ARBA" id="ARBA00023002"/>
    </source>
</evidence>
<dbReference type="Pfam" id="PF02668">
    <property type="entry name" value="TauD"/>
    <property type="match status" value="1"/>
</dbReference>
<accession>A0ABY4UW92</accession>
<keyword evidence="4" id="KW-0045">Antibiotic biosynthesis</keyword>
<evidence type="ECO:0000256" key="1">
    <source>
        <dbReference type="ARBA" id="ARBA00001954"/>
    </source>
</evidence>
<dbReference type="InterPro" id="IPR050411">
    <property type="entry name" value="AlphaKG_dependent_hydroxylases"/>
</dbReference>
<organism evidence="6 7">
    <name type="scientific">Streptomyces filamentosus</name>
    <name type="common">Streptomyces roseosporus</name>
    <dbReference type="NCBI Taxonomy" id="67294"/>
    <lineage>
        <taxon>Bacteria</taxon>
        <taxon>Bacillati</taxon>
        <taxon>Actinomycetota</taxon>
        <taxon>Actinomycetes</taxon>
        <taxon>Kitasatosporales</taxon>
        <taxon>Streptomycetaceae</taxon>
        <taxon>Streptomyces</taxon>
    </lineage>
</organism>
<keyword evidence="7" id="KW-1185">Reference proteome</keyword>